<dbReference type="PROSITE" id="PS51123">
    <property type="entry name" value="OMPA_2"/>
    <property type="match status" value="1"/>
</dbReference>
<protein>
    <submittedName>
        <fullName evidence="6">OmpA family protein</fullName>
    </submittedName>
</protein>
<dbReference type="Gene3D" id="2.60.40.1120">
    <property type="entry name" value="Carboxypeptidase-like, regulatory domain"/>
    <property type="match status" value="1"/>
</dbReference>
<keyword evidence="7" id="KW-1185">Reference proteome</keyword>
<evidence type="ECO:0000256" key="4">
    <source>
        <dbReference type="PROSITE-ProRule" id="PRU00473"/>
    </source>
</evidence>
<accession>A0ABS1KWN4</accession>
<evidence type="ECO:0000256" key="3">
    <source>
        <dbReference type="ARBA" id="ARBA00023237"/>
    </source>
</evidence>
<feature type="domain" description="OmpA-like" evidence="5">
    <location>
        <begin position="410"/>
        <end position="526"/>
    </location>
</feature>
<name>A0ABS1KWN4_9BACT</name>
<proteinExistence type="predicted"/>
<evidence type="ECO:0000256" key="1">
    <source>
        <dbReference type="ARBA" id="ARBA00004442"/>
    </source>
</evidence>
<dbReference type="InterPro" id="IPR011659">
    <property type="entry name" value="WD40"/>
</dbReference>
<dbReference type="InterPro" id="IPR006664">
    <property type="entry name" value="OMP_bac"/>
</dbReference>
<dbReference type="CDD" id="cd07185">
    <property type="entry name" value="OmpA_C-like"/>
    <property type="match status" value="1"/>
</dbReference>
<keyword evidence="2 4" id="KW-0472">Membrane</keyword>
<evidence type="ECO:0000313" key="7">
    <source>
        <dbReference type="Proteomes" id="UP000613030"/>
    </source>
</evidence>
<dbReference type="InterPro" id="IPR011042">
    <property type="entry name" value="6-blade_b-propeller_TolB-like"/>
</dbReference>
<dbReference type="PANTHER" id="PTHR30329:SF21">
    <property type="entry name" value="LIPOPROTEIN YIAD-RELATED"/>
    <property type="match status" value="1"/>
</dbReference>
<dbReference type="SUPFAM" id="SSF103088">
    <property type="entry name" value="OmpA-like"/>
    <property type="match status" value="1"/>
</dbReference>
<dbReference type="InterPro" id="IPR006665">
    <property type="entry name" value="OmpA-like"/>
</dbReference>
<evidence type="ECO:0000256" key="2">
    <source>
        <dbReference type="ARBA" id="ARBA00023136"/>
    </source>
</evidence>
<dbReference type="Pfam" id="PF00691">
    <property type="entry name" value="OmpA"/>
    <property type="match status" value="1"/>
</dbReference>
<comment type="caution">
    <text evidence="6">The sequence shown here is derived from an EMBL/GenBank/DDBJ whole genome shotgun (WGS) entry which is preliminary data.</text>
</comment>
<dbReference type="Proteomes" id="UP000613030">
    <property type="component" value="Unassembled WGS sequence"/>
</dbReference>
<dbReference type="Pfam" id="PF07676">
    <property type="entry name" value="PD40"/>
    <property type="match status" value="2"/>
</dbReference>
<dbReference type="InterPro" id="IPR050330">
    <property type="entry name" value="Bact_OuterMem_StrucFunc"/>
</dbReference>
<reference evidence="6 7" key="1">
    <citation type="submission" date="2021-01" db="EMBL/GenBank/DDBJ databases">
        <title>Chryseolinea sp. Jin1 Genome sequencing and assembly.</title>
        <authorList>
            <person name="Kim I."/>
        </authorList>
    </citation>
    <scope>NUCLEOTIDE SEQUENCE [LARGE SCALE GENOMIC DNA]</scope>
    <source>
        <strain evidence="6 7">Jin1</strain>
    </source>
</reference>
<dbReference type="Gene3D" id="2.120.10.30">
    <property type="entry name" value="TolB, C-terminal domain"/>
    <property type="match status" value="1"/>
</dbReference>
<dbReference type="RefSeq" id="WP_236676187.1">
    <property type="nucleotide sequence ID" value="NZ_JAERRB010000007.1"/>
</dbReference>
<dbReference type="EMBL" id="JAERRB010000007">
    <property type="protein sequence ID" value="MBL0743608.1"/>
    <property type="molecule type" value="Genomic_DNA"/>
</dbReference>
<keyword evidence="3" id="KW-0998">Cell outer membrane</keyword>
<dbReference type="InterPro" id="IPR036737">
    <property type="entry name" value="OmpA-like_sf"/>
</dbReference>
<organism evidence="6 7">
    <name type="scientific">Chryseolinea lacunae</name>
    <dbReference type="NCBI Taxonomy" id="2801331"/>
    <lineage>
        <taxon>Bacteria</taxon>
        <taxon>Pseudomonadati</taxon>
        <taxon>Bacteroidota</taxon>
        <taxon>Cytophagia</taxon>
        <taxon>Cytophagales</taxon>
        <taxon>Fulvivirgaceae</taxon>
        <taxon>Chryseolinea</taxon>
    </lineage>
</organism>
<comment type="subcellular location">
    <subcellularLocation>
        <location evidence="1">Cell outer membrane</location>
    </subcellularLocation>
</comment>
<dbReference type="Gene3D" id="3.30.1330.60">
    <property type="entry name" value="OmpA-like domain"/>
    <property type="match status" value="1"/>
</dbReference>
<dbReference type="SUPFAM" id="SSF82171">
    <property type="entry name" value="DPP6 N-terminal domain-like"/>
    <property type="match status" value="1"/>
</dbReference>
<evidence type="ECO:0000259" key="5">
    <source>
        <dbReference type="PROSITE" id="PS51123"/>
    </source>
</evidence>
<evidence type="ECO:0000313" key="6">
    <source>
        <dbReference type="EMBL" id="MBL0743608.1"/>
    </source>
</evidence>
<dbReference type="PRINTS" id="PR01021">
    <property type="entry name" value="OMPADOMAIN"/>
</dbReference>
<dbReference type="PANTHER" id="PTHR30329">
    <property type="entry name" value="STATOR ELEMENT OF FLAGELLAR MOTOR COMPLEX"/>
    <property type="match status" value="1"/>
</dbReference>
<sequence>MRVLFLVGCVCTLHTLSAQRLTSQSFQAVNSSYDELDPVVSPDGRSLYITVANHPQNIGGKKDPGDIWVSVLTETGQWSAPIHAGTTINDRGYNAVAGFSADGNQLILVNHYDASGATARTQGIAVSRSTGGNGWSRPENISIPYFQNKSSILSGFMLPDQSVFVYSAETYGTKGVEDLYVTVKGSDGKWTEPRNLGNVINTPFQELSPSVSADGKTLYFSSNGRKGYGSFDIYASSRLDDTWTNWAAPVNLGGTFNTGGRELYFRPYDQFGYSLFASTTNSDGYGDIKIFLSNEPLPTDSAIIAVKPVVDTVKIVELTRSYEEDKRIRVYGKVTNSKTGESVPAKLTFSSGARSENVASATNGYTIRIASTSDYAVTIEAEGFVSTMEKLDMNTYELKELEMNFRLQPVEVGVTVNLNDVLFEQGKTNLLTQSYPELDLVVSFLKTNPKVKIELAGHTDNRGIPSQNVKLSQARVDKVKAYLVSKGVDGKRISGKGYGGSKPIASNDTEETRQFNRRVEFTIRKF</sequence>
<gene>
    <name evidence="6" type="ORF">JI741_20410</name>
</gene>